<gene>
    <name evidence="2" type="ORF">VNO77_25523</name>
</gene>
<keyword evidence="1" id="KW-1133">Transmembrane helix</keyword>
<accession>A0AAN9L9L9</accession>
<keyword evidence="1" id="KW-0472">Membrane</keyword>
<evidence type="ECO:0000313" key="3">
    <source>
        <dbReference type="Proteomes" id="UP001367508"/>
    </source>
</evidence>
<reference evidence="2 3" key="1">
    <citation type="submission" date="2024-01" db="EMBL/GenBank/DDBJ databases">
        <title>The genomes of 5 underutilized Papilionoideae crops provide insights into root nodulation and disease resistanc.</title>
        <authorList>
            <person name="Jiang F."/>
        </authorList>
    </citation>
    <scope>NUCLEOTIDE SEQUENCE [LARGE SCALE GENOMIC DNA]</scope>
    <source>
        <strain evidence="2">LVBAO_FW01</strain>
        <tissue evidence="2">Leaves</tissue>
    </source>
</reference>
<name>A0AAN9L9L9_CANGL</name>
<proteinExistence type="predicted"/>
<dbReference type="AlphaFoldDB" id="A0AAN9L9L9"/>
<organism evidence="2 3">
    <name type="scientific">Canavalia gladiata</name>
    <name type="common">Sword bean</name>
    <name type="synonym">Dolichos gladiatus</name>
    <dbReference type="NCBI Taxonomy" id="3824"/>
    <lineage>
        <taxon>Eukaryota</taxon>
        <taxon>Viridiplantae</taxon>
        <taxon>Streptophyta</taxon>
        <taxon>Embryophyta</taxon>
        <taxon>Tracheophyta</taxon>
        <taxon>Spermatophyta</taxon>
        <taxon>Magnoliopsida</taxon>
        <taxon>eudicotyledons</taxon>
        <taxon>Gunneridae</taxon>
        <taxon>Pentapetalae</taxon>
        <taxon>rosids</taxon>
        <taxon>fabids</taxon>
        <taxon>Fabales</taxon>
        <taxon>Fabaceae</taxon>
        <taxon>Papilionoideae</taxon>
        <taxon>50 kb inversion clade</taxon>
        <taxon>NPAAA clade</taxon>
        <taxon>indigoferoid/millettioid clade</taxon>
        <taxon>Phaseoleae</taxon>
        <taxon>Canavalia</taxon>
    </lineage>
</organism>
<sequence length="75" mass="8844">MMETHLCIYLSAVTSVLHLQICGEFCCCIIVLIGEPRRTPLFVFIKIFNGLWFWRSSYRMPRKGFWKALEKKGDN</sequence>
<evidence type="ECO:0000313" key="2">
    <source>
        <dbReference type="EMBL" id="KAK7331301.1"/>
    </source>
</evidence>
<dbReference type="EMBL" id="JAYMYQ010000005">
    <property type="protein sequence ID" value="KAK7331301.1"/>
    <property type="molecule type" value="Genomic_DNA"/>
</dbReference>
<feature type="transmembrane region" description="Helical" evidence="1">
    <location>
        <begin position="7"/>
        <end position="33"/>
    </location>
</feature>
<keyword evidence="1" id="KW-0812">Transmembrane</keyword>
<keyword evidence="3" id="KW-1185">Reference proteome</keyword>
<dbReference type="Proteomes" id="UP001367508">
    <property type="component" value="Unassembled WGS sequence"/>
</dbReference>
<evidence type="ECO:0000256" key="1">
    <source>
        <dbReference type="SAM" id="Phobius"/>
    </source>
</evidence>
<protein>
    <submittedName>
        <fullName evidence="2">Uncharacterized protein</fullName>
    </submittedName>
</protein>
<feature type="transmembrane region" description="Helical" evidence="1">
    <location>
        <begin position="39"/>
        <end position="54"/>
    </location>
</feature>
<comment type="caution">
    <text evidence="2">The sequence shown here is derived from an EMBL/GenBank/DDBJ whole genome shotgun (WGS) entry which is preliminary data.</text>
</comment>